<reference evidence="4 5" key="1">
    <citation type="submission" date="2019-09" db="EMBL/GenBank/DDBJ databases">
        <title>Isolation and identification of active actinomycetes.</title>
        <authorList>
            <person name="Yu Z."/>
            <person name="Han C."/>
            <person name="Yu B."/>
        </authorList>
    </citation>
    <scope>NUCLEOTIDE SEQUENCE [LARGE SCALE GENOMIC DNA]</scope>
    <source>
        <strain evidence="4 5">NEAU-H2</strain>
    </source>
</reference>
<dbReference type="CDD" id="cd13844">
    <property type="entry name" value="CuRO_1_BOD_CotA_like"/>
    <property type="match status" value="1"/>
</dbReference>
<dbReference type="InterPro" id="IPR008972">
    <property type="entry name" value="Cupredoxin"/>
</dbReference>
<name>A0A7J5DFW1_9ACTN</name>
<dbReference type="GO" id="GO:0016491">
    <property type="term" value="F:oxidoreductase activity"/>
    <property type="evidence" value="ECO:0007669"/>
    <property type="project" value="InterPro"/>
</dbReference>
<dbReference type="GO" id="GO:0005507">
    <property type="term" value="F:copper ion binding"/>
    <property type="evidence" value="ECO:0007669"/>
    <property type="project" value="InterPro"/>
</dbReference>
<feature type="domain" description="Plastocyanin-like" evidence="2">
    <location>
        <begin position="495"/>
        <end position="632"/>
    </location>
</feature>
<dbReference type="InterPro" id="IPR011706">
    <property type="entry name" value="Cu-oxidase_C"/>
</dbReference>
<keyword evidence="5" id="KW-1185">Reference proteome</keyword>
<dbReference type="Gene3D" id="2.60.40.420">
    <property type="entry name" value="Cupredoxins - blue copper proteins"/>
    <property type="match status" value="3"/>
</dbReference>
<evidence type="ECO:0000313" key="4">
    <source>
        <dbReference type="EMBL" id="KAB1987497.1"/>
    </source>
</evidence>
<dbReference type="PANTHER" id="PTHR48267">
    <property type="entry name" value="CUPREDOXIN SUPERFAMILY PROTEIN"/>
    <property type="match status" value="1"/>
</dbReference>
<dbReference type="PROSITE" id="PS51318">
    <property type="entry name" value="TAT"/>
    <property type="match status" value="1"/>
</dbReference>
<comment type="similarity">
    <text evidence="1">Belongs to the multicopper oxidase family.</text>
</comment>
<dbReference type="InterPro" id="IPR011707">
    <property type="entry name" value="Cu-oxidase-like_N"/>
</dbReference>
<gene>
    <name evidence="4" type="ORF">F8144_17385</name>
</gene>
<dbReference type="SUPFAM" id="SSF49503">
    <property type="entry name" value="Cupredoxins"/>
    <property type="match status" value="3"/>
</dbReference>
<sequence length="647" mass="70232">MDPTASEPFEPSGPNRRTLLRYGALTGLGALVTATPFFRSDGAAAVTAGGPEPTAPELKLTKFRDPLRVPPVLRPRDRGDHDELTVRMRTADVTVHSEMPPVTMWTYEGVYPGPTIKTVSGRPLRIVWENRLTGDLPVTAVDFGSATGRSPDPLSNYPGTAGTQVVPGVSDLAPWAAVHLHGMLTGGGNDGWMENLTGPGDVQLSAYPNDQAATTLWYHDHTHHVSRFSVYAGLAGMFLSRNEEEEALDLPDGARDVPLFLSDRNFDVDGSGALVGRLVHKVEMVGPQRLMRTHAAPYTLVNGVVWPYLEVAPRWYRFRIVNAANSRMYRLMLLSDGRPVPGALRVIGTDQGLIDKPLAVEGALNLSPGERADVLIDFSAFRGRALKLVNTLEGLAPGAPDKSNDLLEPDVMQFRVADRGPSKGFVLPEVLSPTFKRLAHHDLPHDAAPRWVVVVGPGSTNIPELWEMEEVDPAGITFPSPGTVQVQDAEGTVTTLRRTAMAYDDGRTFTAALGSVEIWKYLNLATSPHPMHIHLSHFQVLSRENYDITGFDRATRGSARPIAFKAAGVLEAHELGEKDVIRVGTAGRLAPNATVGELVTVAVRFPVVGRGVHHCHMLEHEQHMVRPLVVSPAVHLHAGGNHTHAMP</sequence>
<dbReference type="InterPro" id="IPR045087">
    <property type="entry name" value="Cu-oxidase_fam"/>
</dbReference>
<evidence type="ECO:0000259" key="3">
    <source>
        <dbReference type="Pfam" id="PF07732"/>
    </source>
</evidence>
<comment type="caution">
    <text evidence="4">The sequence shown here is derived from an EMBL/GenBank/DDBJ whole genome shotgun (WGS) entry which is preliminary data.</text>
</comment>
<organism evidence="4 5">
    <name type="scientific">Streptomyces triticiradicis</name>
    <dbReference type="NCBI Taxonomy" id="2651189"/>
    <lineage>
        <taxon>Bacteria</taxon>
        <taxon>Bacillati</taxon>
        <taxon>Actinomycetota</taxon>
        <taxon>Actinomycetes</taxon>
        <taxon>Kitasatosporales</taxon>
        <taxon>Streptomycetaceae</taxon>
        <taxon>Streptomyces</taxon>
    </lineage>
</organism>
<evidence type="ECO:0000259" key="2">
    <source>
        <dbReference type="Pfam" id="PF07731"/>
    </source>
</evidence>
<dbReference type="Pfam" id="PF07732">
    <property type="entry name" value="Cu-oxidase_3"/>
    <property type="match status" value="1"/>
</dbReference>
<feature type="domain" description="Plastocyanin-like" evidence="3">
    <location>
        <begin position="177"/>
        <end position="242"/>
    </location>
</feature>
<dbReference type="EMBL" id="WBKG01000013">
    <property type="protein sequence ID" value="KAB1987497.1"/>
    <property type="molecule type" value="Genomic_DNA"/>
</dbReference>
<dbReference type="RefSeq" id="WP_151470250.1">
    <property type="nucleotide sequence ID" value="NZ_WBKG01000013.1"/>
</dbReference>
<accession>A0A7J5DFW1</accession>
<evidence type="ECO:0000256" key="1">
    <source>
        <dbReference type="ARBA" id="ARBA00010609"/>
    </source>
</evidence>
<protein>
    <submittedName>
        <fullName evidence="4">Multicopper oxidase domain-containing protein</fullName>
    </submittedName>
</protein>
<evidence type="ECO:0000313" key="5">
    <source>
        <dbReference type="Proteomes" id="UP000442990"/>
    </source>
</evidence>
<dbReference type="InterPro" id="IPR006311">
    <property type="entry name" value="TAT_signal"/>
</dbReference>
<dbReference type="PANTHER" id="PTHR48267:SF1">
    <property type="entry name" value="BILIRUBIN OXIDASE"/>
    <property type="match status" value="1"/>
</dbReference>
<dbReference type="Proteomes" id="UP000442990">
    <property type="component" value="Unassembled WGS sequence"/>
</dbReference>
<proteinExistence type="inferred from homology"/>
<dbReference type="AlphaFoldDB" id="A0A7J5DFW1"/>
<dbReference type="Pfam" id="PF07731">
    <property type="entry name" value="Cu-oxidase_2"/>
    <property type="match status" value="1"/>
</dbReference>